<dbReference type="EMBL" id="PGTZ01000014">
    <property type="protein sequence ID" value="PJI84715.1"/>
    <property type="molecule type" value="Genomic_DNA"/>
</dbReference>
<accession>A0A2M8W1C3</accession>
<evidence type="ECO:0000259" key="2">
    <source>
        <dbReference type="Pfam" id="PF00296"/>
    </source>
</evidence>
<dbReference type="GO" id="GO:0004497">
    <property type="term" value="F:monooxygenase activity"/>
    <property type="evidence" value="ECO:0007669"/>
    <property type="project" value="UniProtKB-KW"/>
</dbReference>
<dbReference type="Proteomes" id="UP000231586">
    <property type="component" value="Unassembled WGS sequence"/>
</dbReference>
<dbReference type="AlphaFoldDB" id="A0A2M8W1C3"/>
<dbReference type="InterPro" id="IPR050564">
    <property type="entry name" value="F420-G6PD/mer"/>
</dbReference>
<protein>
    <submittedName>
        <fullName evidence="3">Alkanesulfonate monooxygenase SsuD/methylene tetrahydromethanopterin reductase-like flavin-dependent oxidoreductase (Luciferase family)</fullName>
    </submittedName>
</protein>
<keyword evidence="1" id="KW-0560">Oxidoreductase</keyword>
<keyword evidence="4" id="KW-1185">Reference proteome</keyword>
<dbReference type="InterPro" id="IPR036661">
    <property type="entry name" value="Luciferase-like_sf"/>
</dbReference>
<evidence type="ECO:0000256" key="1">
    <source>
        <dbReference type="ARBA" id="ARBA00023002"/>
    </source>
</evidence>
<dbReference type="CDD" id="cd01097">
    <property type="entry name" value="Tetrahydromethanopterin_reductase"/>
    <property type="match status" value="1"/>
</dbReference>
<dbReference type="PANTHER" id="PTHR43244">
    <property type="match status" value="1"/>
</dbReference>
<proteinExistence type="predicted"/>
<feature type="domain" description="Luciferase-like" evidence="2">
    <location>
        <begin position="18"/>
        <end position="232"/>
    </location>
</feature>
<dbReference type="SUPFAM" id="SSF51679">
    <property type="entry name" value="Bacterial luciferase-like"/>
    <property type="match status" value="1"/>
</dbReference>
<evidence type="ECO:0000313" key="4">
    <source>
        <dbReference type="Proteomes" id="UP000231586"/>
    </source>
</evidence>
<gene>
    <name evidence="3" type="ORF">CLV34_3170</name>
</gene>
<organism evidence="3 4">
    <name type="scientific">Luteimicrobium subarcticum</name>
    <dbReference type="NCBI Taxonomy" id="620910"/>
    <lineage>
        <taxon>Bacteria</taxon>
        <taxon>Bacillati</taxon>
        <taxon>Actinomycetota</taxon>
        <taxon>Actinomycetes</taxon>
        <taxon>Micrococcales</taxon>
        <taxon>Luteimicrobium</taxon>
    </lineage>
</organism>
<dbReference type="InterPro" id="IPR011251">
    <property type="entry name" value="Luciferase-like_dom"/>
</dbReference>
<dbReference type="Pfam" id="PF00296">
    <property type="entry name" value="Bac_luciferase"/>
    <property type="match status" value="1"/>
</dbReference>
<reference evidence="3 4" key="1">
    <citation type="submission" date="2017-11" db="EMBL/GenBank/DDBJ databases">
        <title>Genomic Encyclopedia of Archaeal and Bacterial Type Strains, Phase II (KMG-II): From Individual Species to Whole Genera.</title>
        <authorList>
            <person name="Goeker M."/>
        </authorList>
    </citation>
    <scope>NUCLEOTIDE SEQUENCE [LARGE SCALE GENOMIC DNA]</scope>
    <source>
        <strain evidence="3 4">DSM 22413</strain>
    </source>
</reference>
<name>A0A2M8W1C3_9MICO</name>
<dbReference type="GO" id="GO:0016705">
    <property type="term" value="F:oxidoreductase activity, acting on paired donors, with incorporation or reduction of molecular oxygen"/>
    <property type="evidence" value="ECO:0007669"/>
    <property type="project" value="InterPro"/>
</dbReference>
<evidence type="ECO:0000313" key="3">
    <source>
        <dbReference type="EMBL" id="PJI84715.1"/>
    </source>
</evidence>
<sequence length="298" mass="31087">MHDGSMTDVAVIFLPSWPPERLLPVARAAEAAGVQELWLWEDCFKEAGIGAAGAVLGATERLRVGIGVLPVPLRNVALTAMEVATLARAFPGRLVPGVGHGVQEWMGQVGARVPSPLSLLREHLTALRALLAGERVTVDGRYVHLDDVALDWPPTTVPPVLSAATGPRTLELVGQVADGVVLTGDHSPGSVRRLRDAVEDAWRAAGRAGSPHVVVNVATVTGPGARERLAKATDGPDADLEAGAGAAGDVTQMVEALARYVDAGADTLALTPAMDMPAEDAEEFVRFVGEEVAPLLGR</sequence>
<dbReference type="Gene3D" id="3.20.20.30">
    <property type="entry name" value="Luciferase-like domain"/>
    <property type="match status" value="1"/>
</dbReference>
<dbReference type="PANTHER" id="PTHR43244:SF1">
    <property type="entry name" value="5,10-METHYLENETETRAHYDROMETHANOPTERIN REDUCTASE"/>
    <property type="match status" value="1"/>
</dbReference>
<keyword evidence="3" id="KW-0503">Monooxygenase</keyword>
<comment type="caution">
    <text evidence="3">The sequence shown here is derived from an EMBL/GenBank/DDBJ whole genome shotgun (WGS) entry which is preliminary data.</text>
</comment>